<dbReference type="Proteomes" id="UP001222087">
    <property type="component" value="Chromosome"/>
</dbReference>
<reference evidence="3 4" key="1">
    <citation type="submission" date="2023-02" db="EMBL/GenBank/DDBJ databases">
        <title>Genome Sequence of L. cardiaca H63T.</title>
        <authorList>
            <person name="Lopez A.E."/>
            <person name="Cianciotto N.P."/>
        </authorList>
    </citation>
    <scope>NUCLEOTIDE SEQUENCE [LARGE SCALE GENOMIC DNA]</scope>
    <source>
        <strain evidence="3 4">H63</strain>
    </source>
</reference>
<name>A0ABY8AW65_9GAMM</name>
<feature type="coiled-coil region" evidence="1">
    <location>
        <begin position="836"/>
        <end position="863"/>
    </location>
</feature>
<evidence type="ECO:0000313" key="3">
    <source>
        <dbReference type="EMBL" id="WED43372.1"/>
    </source>
</evidence>
<organism evidence="3 4">
    <name type="scientific">Legionella cardiaca</name>
    <dbReference type="NCBI Taxonomy" id="1071983"/>
    <lineage>
        <taxon>Bacteria</taxon>
        <taxon>Pseudomonadati</taxon>
        <taxon>Pseudomonadota</taxon>
        <taxon>Gammaproteobacteria</taxon>
        <taxon>Legionellales</taxon>
        <taxon>Legionellaceae</taxon>
        <taxon>Legionella</taxon>
    </lineage>
</organism>
<proteinExistence type="predicted"/>
<evidence type="ECO:0000313" key="4">
    <source>
        <dbReference type="Proteomes" id="UP001222087"/>
    </source>
</evidence>
<evidence type="ECO:0000256" key="1">
    <source>
        <dbReference type="SAM" id="Coils"/>
    </source>
</evidence>
<feature type="region of interest" description="Disordered" evidence="2">
    <location>
        <begin position="868"/>
        <end position="898"/>
    </location>
</feature>
<protein>
    <submittedName>
        <fullName evidence="3">Uncharacterized protein</fullName>
    </submittedName>
</protein>
<accession>A0ABY8AW65</accession>
<gene>
    <name evidence="3" type="ORF">PXX05_00940</name>
</gene>
<dbReference type="RefSeq" id="WP_275089185.1">
    <property type="nucleotide sequence ID" value="NZ_CP119078.1"/>
</dbReference>
<keyword evidence="4" id="KW-1185">Reference proteome</keyword>
<evidence type="ECO:0000256" key="2">
    <source>
        <dbReference type="SAM" id="MobiDB-lite"/>
    </source>
</evidence>
<dbReference type="EMBL" id="CP119078">
    <property type="protein sequence ID" value="WED43372.1"/>
    <property type="molecule type" value="Genomic_DNA"/>
</dbReference>
<keyword evidence="1" id="KW-0175">Coiled coil</keyword>
<sequence>MKNGDKTGEFAISFTQLEGCDSTLAINKEPSVIRYSQISPIIKQDKGGKKNLYFNPCQPFRNLTDKQKESVFKKIAENLHDNIPIIKQINSGLLPEPSSKNRRAEKIQILIHNKILNSKQKTKFDENEVHKLYQQLINDIADDQTKLFINNIHPAIQISKKDLSDPDKLSKAIGASSLFQPYFSYSAKYSVGLFLTYEQAWNHLGYSRGELIKTLELAPGETVTLEYHYWDKSIIKNENELATELELKSSSTLTQRDTKQILDELTANNQLHLNGHEGGSIKIPDTPITLEAGADGGISSQLQPHVSNTISNTVESVISTTNNFKQNRKVRIEETRDSGIENKQTRVVANTNRCHTVQYNYFEIISNYKIITRLSAIRPCILLPYSVSYENKPLTPKRIDYNFILCQENILKGALLDKLFLPGFEAAKKIASFNKVKKLLEGDFAQSGNSSAPGSAAITQNLEKEFADYRKDIIADFDKIIGSQKPFVDFANTLDLSKVDDTVVKVTNFIIELLNHPNRARHVLYLISLSLKNDAMNALKDLKKSKEDNKPAEKAMIDFFAKVDENDYQFLDPVSGEIAKFFQSFGVPNDAADLLAGIVEFFLSTQAAAIAGAIIGTLIEPGIGTAIGAGIGAAAGAALGAGGGTLLLSLRDDAGLHNDVEAAQSFFKNTKLSPTGAVNENLSSTSPASPTSTYVKTVADFISITEIADANVELERLICHIKCNFEHYKQALWSSKNTDYRTYELIKSGFFDYVINEVLGFTGGYVAYPLKSVDFIDKLIDVNVLKLNLKKIKEESKEQSAVITIPTSSTIITGQLGECDLCEDYIDRSRDADIRQQNAKAALDEAEVEYKKAKTKVTEQEALRIEARLNASPPDLTDPIEHNNAKIDITVTHPDDNP</sequence>